<dbReference type="Proteomes" id="UP000245489">
    <property type="component" value="Unassembled WGS sequence"/>
</dbReference>
<gene>
    <name evidence="1" type="ORF">LV89_01729</name>
</gene>
<sequence length="132" mass="15462">MDYNANGLDVNFVIFDSLKLNIKTLAQVYQYNRENARRKTKALPLKEAIEDMLELYKLRSKFNETYIVAYWEQIMGLPISSRTTELYIKERKLFVQLDSAPLRNELLLAKTKIVTLLNKQVGEDIIDDVIFI</sequence>
<dbReference type="AlphaFoldDB" id="A0A316EBT6"/>
<organism evidence="1 2">
    <name type="scientific">Arcicella aurantiaca</name>
    <dbReference type="NCBI Taxonomy" id="591202"/>
    <lineage>
        <taxon>Bacteria</taxon>
        <taxon>Pseudomonadati</taxon>
        <taxon>Bacteroidota</taxon>
        <taxon>Cytophagia</taxon>
        <taxon>Cytophagales</taxon>
        <taxon>Flectobacillaceae</taxon>
        <taxon>Arcicella</taxon>
    </lineage>
</organism>
<keyword evidence="2" id="KW-1185">Reference proteome</keyword>
<evidence type="ECO:0000313" key="1">
    <source>
        <dbReference type="EMBL" id="PWK27416.1"/>
    </source>
</evidence>
<proteinExistence type="predicted"/>
<dbReference type="RefSeq" id="WP_310588773.1">
    <property type="nucleotide sequence ID" value="NZ_QGGO01000007.1"/>
</dbReference>
<accession>A0A316EBT6</accession>
<dbReference type="Pfam" id="PF05258">
    <property type="entry name" value="DciA"/>
    <property type="match status" value="1"/>
</dbReference>
<protein>
    <submittedName>
        <fullName evidence="1">Uncharacterized protein DUF721</fullName>
    </submittedName>
</protein>
<dbReference type="PANTHER" id="PTHR36456">
    <property type="entry name" value="UPF0232 PROTEIN SCO3875"/>
    <property type="match status" value="1"/>
</dbReference>
<dbReference type="EMBL" id="QGGO01000007">
    <property type="protein sequence ID" value="PWK27416.1"/>
    <property type="molecule type" value="Genomic_DNA"/>
</dbReference>
<comment type="caution">
    <text evidence="1">The sequence shown here is derived from an EMBL/GenBank/DDBJ whole genome shotgun (WGS) entry which is preliminary data.</text>
</comment>
<name>A0A316EBT6_9BACT</name>
<dbReference type="InterPro" id="IPR007922">
    <property type="entry name" value="DciA-like"/>
</dbReference>
<dbReference type="PANTHER" id="PTHR36456:SF1">
    <property type="entry name" value="UPF0232 PROTEIN SCO3875"/>
    <property type="match status" value="1"/>
</dbReference>
<reference evidence="1 2" key="1">
    <citation type="submission" date="2018-05" db="EMBL/GenBank/DDBJ databases">
        <title>Genomic Encyclopedia of Archaeal and Bacterial Type Strains, Phase II (KMG-II): from individual species to whole genera.</title>
        <authorList>
            <person name="Goeker M."/>
        </authorList>
    </citation>
    <scope>NUCLEOTIDE SEQUENCE [LARGE SCALE GENOMIC DNA]</scope>
    <source>
        <strain evidence="1 2">DSM 22214</strain>
    </source>
</reference>
<evidence type="ECO:0000313" key="2">
    <source>
        <dbReference type="Proteomes" id="UP000245489"/>
    </source>
</evidence>